<dbReference type="SUPFAM" id="SSF51126">
    <property type="entry name" value="Pectin lyase-like"/>
    <property type="match status" value="2"/>
</dbReference>
<reference evidence="4 5" key="1">
    <citation type="journal article" date="2013" name="Int. J. Syst. Evol. Microbiol.">
        <title>Ilumatobacter nonamiense sp. nov. and Ilumatobacter coccineum sp. nov., isolated from seashore sand.</title>
        <authorList>
            <person name="Matsumoto A."/>
            <person name="Kasai H."/>
            <person name="Matsuo Y."/>
            <person name="Shizuri Y."/>
            <person name="Ichikawa N."/>
            <person name="Fujita N."/>
            <person name="Omura S."/>
            <person name="Takahashi Y."/>
        </authorList>
    </citation>
    <scope>NUCLEOTIDE SEQUENCE [LARGE SCALE GENOMIC DNA]</scope>
    <source>
        <strain evidence="5">NBRC 103263 / KCTC 29153 / YM16-304</strain>
    </source>
</reference>
<dbReference type="InterPro" id="IPR012334">
    <property type="entry name" value="Pectin_lyas_fold"/>
</dbReference>
<dbReference type="SMART" id="SM00710">
    <property type="entry name" value="PbH1"/>
    <property type="match status" value="11"/>
</dbReference>
<dbReference type="InterPro" id="IPR003410">
    <property type="entry name" value="HYR_dom"/>
</dbReference>
<evidence type="ECO:0000313" key="4">
    <source>
        <dbReference type="EMBL" id="BAN02464.1"/>
    </source>
</evidence>
<protein>
    <recommendedName>
        <fullName evidence="3">HYR domain-containing protein</fullName>
    </recommendedName>
</protein>
<evidence type="ECO:0000256" key="1">
    <source>
        <dbReference type="ARBA" id="ARBA00022737"/>
    </source>
</evidence>
<dbReference type="InterPro" id="IPR006626">
    <property type="entry name" value="PbH1"/>
</dbReference>
<dbReference type="InterPro" id="IPR039448">
    <property type="entry name" value="Beta_helix"/>
</dbReference>
<dbReference type="Gene3D" id="2.160.20.10">
    <property type="entry name" value="Single-stranded right-handed beta-helix, Pectin lyase-like"/>
    <property type="match status" value="2"/>
</dbReference>
<accession>A0A6C7E3A9</accession>
<evidence type="ECO:0000313" key="5">
    <source>
        <dbReference type="Proteomes" id="UP000011863"/>
    </source>
</evidence>
<organism evidence="4 5">
    <name type="scientific">Ilumatobacter coccineus (strain NBRC 103263 / KCTC 29153 / YM16-304)</name>
    <dbReference type="NCBI Taxonomy" id="1313172"/>
    <lineage>
        <taxon>Bacteria</taxon>
        <taxon>Bacillati</taxon>
        <taxon>Actinomycetota</taxon>
        <taxon>Acidimicrobiia</taxon>
        <taxon>Acidimicrobiales</taxon>
        <taxon>Ilumatobacteraceae</taxon>
        <taxon>Ilumatobacter</taxon>
    </lineage>
</organism>
<feature type="domain" description="HYR" evidence="3">
    <location>
        <begin position="1032"/>
        <end position="1116"/>
    </location>
</feature>
<dbReference type="Pfam" id="PF02494">
    <property type="entry name" value="HYR"/>
    <property type="match status" value="1"/>
</dbReference>
<dbReference type="InterPro" id="IPR011050">
    <property type="entry name" value="Pectin_lyase_fold/virulence"/>
</dbReference>
<keyword evidence="1" id="KW-0677">Repeat</keyword>
<keyword evidence="5" id="KW-1185">Reference proteome</keyword>
<dbReference type="EMBL" id="AP012057">
    <property type="protein sequence ID" value="BAN02464.1"/>
    <property type="molecule type" value="Genomic_DNA"/>
</dbReference>
<dbReference type="Proteomes" id="UP000011863">
    <property type="component" value="Chromosome"/>
</dbReference>
<name>A0A6C7E3A9_ILUCY</name>
<evidence type="ECO:0000256" key="2">
    <source>
        <dbReference type="SAM" id="MobiDB-lite"/>
    </source>
</evidence>
<dbReference type="Pfam" id="PF13229">
    <property type="entry name" value="Beta_helix"/>
    <property type="match status" value="1"/>
</dbReference>
<gene>
    <name evidence="4" type="ORF">YM304_21500</name>
</gene>
<evidence type="ECO:0000259" key="3">
    <source>
        <dbReference type="PROSITE" id="PS50825"/>
    </source>
</evidence>
<sequence length="1508" mass="155605">MAAAGLAIPTAINTPIASADAVGSDFESFALGSVDGQDGWEISGPYDVEVVDASATHPSLGNRSLRISNAVTSGGFGDQTFSKPLTEEAGETDAENGGKSTGPRQTSFEAEWSFASAAPGAEQPGLSVVVSPDRGDGGRMGWLGMTDTPTGLEVSYYGYDTTLGGTCADLDNFVFTTVATGLDRTAVHTARLRMGFNDGVDNDVVEVFVDGTLVHTGKSWEDYFRNCEPPEPRTVDSLLFRVSGTAAPATSGFGFLIDDVSLESSSPPPCTTDCYVDAATGSDVNGGTGPADALRTIQTAIDRVDPNGNVIVAAGTYPVPDGLDVDKPLTLDGAGSDVVTIDASAHASYSVAVTADDVTLEGFTLTGNPAGTYGLKISSSSPTRLSNITVDDVVVNNSKRTGIDLNGVDGGLITNVEVHDVPSGNGLSATDSNDIVFENVTTSNNAWGGLAIYTYGRYYSIGSNNVTIQGTNSFGEANPVYVETGNYNDPGNPAPVTNLTVNGFDYTVANDDHRAGGELFTFYQNTRSEAIEFALALTNPESSYVNEVATGDFWVGTIGFDDMTIQAAVDHAEPGDTIRVLPGTYQGNVVVDEHVKIIGSGSGSSEASNTVLQKSANEALVTIQASGQSAADPLLFQDLRLEPVGEYGFNVNGPAPVQFVEFDNVKVIGTNSGAAYEAEVGLKVSTNASLSDVVITDSAFDDLVYGWYFAKHGDWGPGGSNVSNVQVTDTSFSNNEVKGIYVEKLSDTTFDNVTVVNNGLDTTFYNAKWNSGFDINLKGEETYQNITIVNSTFDRNGLGVEEGTGLTIKARDDGGTYGAHPAELTGVTITGNDITGNERGIRFGEPGKNNATPTDVIVSGNNITGNVVAGVINETLSQTNAIENWWGDASGPSGEGPGTGDSVSLNVSVCPWLDGPAGTGNLVLDDCPGANELDVVNTVDWNGVTPDAAQTFEICIEGPSHVVADCQLAGSSTETLTWSDLYHGDYTVTQTDPGTEWTVDITGSPVTVADGVPSTPANVTNTHDPAEGEGPTPDAPPTFPATPDDISVVTEPGASSATVEYPLPEAADDDTETLPTVVCTPASGTEFPVGDNTVTCTATDSADQTAETTFTISVSPYSDLIAVDPARFLDTRGTGSNVTIDGIAQGEGPVPAGTSITIPVAERGDVTADAVGAMVNIAAINPSGNGYVTLYPCTDEVPTAASLNFEAGVSISNATFVELSDDGDVCAFASNTTGLALDVVGYMPVTSRIDFVAPARLLETRIGEGLTTIDGRSQGDGAITAGNTIEVQVAGRAGVADDAVAAMVNVAAVNPTDTGYITLFPCDSEQPVAASLNYTAGTNISNTTLVALSSDGVLCVFSEDATDLTIDVIGYASPGTDVGTLNPSRLLETRTGTGQVTVDGIAQGDGQVDAGHFISVPIAGRSDVPDDAIAVVVNLAAINPAAVGYATLYPCTETPPVAASLNYRAGVNISNATLVDLSDDGDVCLFTSATAHYTIDVLSFVTATSVDA</sequence>
<feature type="region of interest" description="Disordered" evidence="2">
    <location>
        <begin position="1009"/>
        <end position="1041"/>
    </location>
</feature>
<dbReference type="PROSITE" id="PS50825">
    <property type="entry name" value="HYR"/>
    <property type="match status" value="1"/>
</dbReference>
<dbReference type="KEGG" id="aym:YM304_21500"/>
<proteinExistence type="predicted"/>
<feature type="region of interest" description="Disordered" evidence="2">
    <location>
        <begin position="76"/>
        <end position="105"/>
    </location>
</feature>